<reference evidence="2 3" key="1">
    <citation type="journal article" date="2020" name="Microorganisms">
        <title>Reliable Identification of Environmental Pseudomonas Isolates Using the rpoD Gene.</title>
        <authorList>
            <consortium name="The Broad Institute Genome Sequencing Platform"/>
            <person name="Girard L."/>
            <person name="Lood C."/>
            <person name="Rokni-Zadeh H."/>
            <person name="van Noort V."/>
            <person name="Lavigne R."/>
            <person name="De Mot R."/>
        </authorList>
    </citation>
    <scope>NUCLEOTIDE SEQUENCE [LARGE SCALE GENOMIC DNA]</scope>
    <source>
        <strain evidence="2 3">SWRI65</strain>
    </source>
</reference>
<dbReference type="AlphaFoldDB" id="A0A9E6THH4"/>
<name>A0A9E6THH4_9PSED</name>
<evidence type="ECO:0000313" key="3">
    <source>
        <dbReference type="Proteomes" id="UP000631521"/>
    </source>
</evidence>
<evidence type="ECO:0000256" key="1">
    <source>
        <dbReference type="SAM" id="MobiDB-lite"/>
    </source>
</evidence>
<feature type="region of interest" description="Disordered" evidence="1">
    <location>
        <begin position="53"/>
        <end position="75"/>
    </location>
</feature>
<organism evidence="2 3">
    <name type="scientific">Pseudomonas hamedanensis</name>
    <dbReference type="NCBI Taxonomy" id="2745504"/>
    <lineage>
        <taxon>Bacteria</taxon>
        <taxon>Pseudomonadati</taxon>
        <taxon>Pseudomonadota</taxon>
        <taxon>Gammaproteobacteria</taxon>
        <taxon>Pseudomonadales</taxon>
        <taxon>Pseudomonadaceae</taxon>
        <taxon>Pseudomonas</taxon>
    </lineage>
</organism>
<sequence length="75" mass="8767">MFDKKHRYIVSFIIDNQPDNRTLEHDGDTLDPQQAEALLKTTFTELKDARLSDVQVQKRTKPDEDDNIPGHYQQP</sequence>
<dbReference type="KEGG" id="phv:HU739_005310"/>
<gene>
    <name evidence="2" type="ORF">HU739_005310</name>
</gene>
<dbReference type="RefSeq" id="WP_186551357.1">
    <property type="nucleotide sequence ID" value="NZ_CP077091.1"/>
</dbReference>
<keyword evidence="3" id="KW-1185">Reference proteome</keyword>
<dbReference type="EMBL" id="CP077091">
    <property type="protein sequence ID" value="QXI18410.1"/>
    <property type="molecule type" value="Genomic_DNA"/>
</dbReference>
<evidence type="ECO:0000313" key="2">
    <source>
        <dbReference type="EMBL" id="QXI18410.1"/>
    </source>
</evidence>
<protein>
    <submittedName>
        <fullName evidence="2">Uncharacterized protein</fullName>
    </submittedName>
</protein>
<reference evidence="2 3" key="2">
    <citation type="journal article" date="2021" name="Microorganisms">
        <title>The Ever-Expanding Pseudomonas Genus: Description of 43 New Species and Partition of the Pseudomonas putida Group.</title>
        <authorList>
            <person name="Girard L."/>
            <person name="Lood C."/>
            <person name="Hofte M."/>
            <person name="Vandamme P."/>
            <person name="Rokni-Zadeh H."/>
            <person name="van Noort V."/>
            <person name="Lavigne R."/>
            <person name="De Mot R."/>
        </authorList>
    </citation>
    <scope>NUCLEOTIDE SEQUENCE [LARGE SCALE GENOMIC DNA]</scope>
    <source>
        <strain evidence="2 3">SWRI65</strain>
    </source>
</reference>
<proteinExistence type="predicted"/>
<accession>A0A9E6THH4</accession>
<dbReference type="Proteomes" id="UP000631521">
    <property type="component" value="Chromosome"/>
</dbReference>